<accession>A0ACA9SV25</accession>
<dbReference type="EMBL" id="CAJVQC010167379">
    <property type="protein sequence ID" value="CAG8849792.1"/>
    <property type="molecule type" value="Genomic_DNA"/>
</dbReference>
<name>A0ACA9SV25_9GLOM</name>
<gene>
    <name evidence="1" type="ORF">RPERSI_LOCUS35773</name>
</gene>
<sequence length="83" mass="9998">CKIKYKLDRPIFIVRFQEDSQQYILESKESPSDAVNKYLWVQKERERKYRSSSFRLFNTLSESMRTKCSCAFSVQLDKAFKNE</sequence>
<proteinExistence type="predicted"/>
<keyword evidence="2" id="KW-1185">Reference proteome</keyword>
<protein>
    <submittedName>
        <fullName evidence="1">20093_t:CDS:1</fullName>
    </submittedName>
</protein>
<evidence type="ECO:0000313" key="2">
    <source>
        <dbReference type="Proteomes" id="UP000789920"/>
    </source>
</evidence>
<organism evidence="1 2">
    <name type="scientific">Racocetra persica</name>
    <dbReference type="NCBI Taxonomy" id="160502"/>
    <lineage>
        <taxon>Eukaryota</taxon>
        <taxon>Fungi</taxon>
        <taxon>Fungi incertae sedis</taxon>
        <taxon>Mucoromycota</taxon>
        <taxon>Glomeromycotina</taxon>
        <taxon>Glomeromycetes</taxon>
        <taxon>Diversisporales</taxon>
        <taxon>Gigasporaceae</taxon>
        <taxon>Racocetra</taxon>
    </lineage>
</organism>
<feature type="non-terminal residue" evidence="1">
    <location>
        <position position="83"/>
    </location>
</feature>
<dbReference type="Proteomes" id="UP000789920">
    <property type="component" value="Unassembled WGS sequence"/>
</dbReference>
<feature type="non-terminal residue" evidence="1">
    <location>
        <position position="1"/>
    </location>
</feature>
<comment type="caution">
    <text evidence="1">The sequence shown here is derived from an EMBL/GenBank/DDBJ whole genome shotgun (WGS) entry which is preliminary data.</text>
</comment>
<evidence type="ECO:0000313" key="1">
    <source>
        <dbReference type="EMBL" id="CAG8849792.1"/>
    </source>
</evidence>
<reference evidence="1" key="1">
    <citation type="submission" date="2021-06" db="EMBL/GenBank/DDBJ databases">
        <authorList>
            <person name="Kallberg Y."/>
            <person name="Tangrot J."/>
            <person name="Rosling A."/>
        </authorList>
    </citation>
    <scope>NUCLEOTIDE SEQUENCE</scope>
    <source>
        <strain evidence="1">MA461A</strain>
    </source>
</reference>